<evidence type="ECO:0000256" key="1">
    <source>
        <dbReference type="SAM" id="MobiDB-lite"/>
    </source>
</evidence>
<dbReference type="EMBL" id="BAAAVS010000059">
    <property type="protein sequence ID" value="GAA3047926.1"/>
    <property type="molecule type" value="Genomic_DNA"/>
</dbReference>
<proteinExistence type="predicted"/>
<keyword evidence="2" id="KW-1133">Transmembrane helix</keyword>
<dbReference type="RefSeq" id="WP_290705835.1">
    <property type="nucleotide sequence ID" value="NZ_BAAAVS010000059.1"/>
</dbReference>
<dbReference type="InterPro" id="IPR012347">
    <property type="entry name" value="Ferritin-like"/>
</dbReference>
<keyword evidence="5" id="KW-1185">Reference proteome</keyword>
<dbReference type="Proteomes" id="UP001501035">
    <property type="component" value="Unassembled WGS sequence"/>
</dbReference>
<dbReference type="InterPro" id="IPR005183">
    <property type="entry name" value="DUF305_CopM-like"/>
</dbReference>
<keyword evidence="2" id="KW-0472">Membrane</keyword>
<evidence type="ECO:0000256" key="2">
    <source>
        <dbReference type="SAM" id="Phobius"/>
    </source>
</evidence>
<evidence type="ECO:0000313" key="5">
    <source>
        <dbReference type="Proteomes" id="UP001501035"/>
    </source>
</evidence>
<sequence>MSNDEPGPASSAPRVESDAHRGRTRALVTALAASAALLLGIGVGFAIGNAGGSDQGRDQANATAVGFAQDMIVHHRQAVEMTQAVIEHGSDPAVRALARRMGSAQTTEIGQMTGWLQAWGAPAANPGHPMSWMGHDTTGGDHARHGAPGPGAGGDQPVMDGMATEAEMTRLRSLSGPAVDTYFLQLMLRHHQGGHHMMAAVVDPKAGAPTYVVALAEQMNTAQTAEEATMTQLLASRNAAPLP</sequence>
<dbReference type="Gene3D" id="1.20.1260.10">
    <property type="match status" value="1"/>
</dbReference>
<comment type="caution">
    <text evidence="4">The sequence shown here is derived from an EMBL/GenBank/DDBJ whole genome shotgun (WGS) entry which is preliminary data.</text>
</comment>
<dbReference type="PANTHER" id="PTHR36933:SF1">
    <property type="entry name" value="SLL0788 PROTEIN"/>
    <property type="match status" value="1"/>
</dbReference>
<keyword evidence="2" id="KW-0812">Transmembrane</keyword>
<accession>A0ABP6LPH1</accession>
<feature type="domain" description="DUF305" evidence="3">
    <location>
        <begin position="65"/>
        <end position="234"/>
    </location>
</feature>
<name>A0ABP6LPH1_9ACTN</name>
<reference evidence="5" key="1">
    <citation type="journal article" date="2019" name="Int. J. Syst. Evol. Microbiol.">
        <title>The Global Catalogue of Microorganisms (GCM) 10K type strain sequencing project: providing services to taxonomists for standard genome sequencing and annotation.</title>
        <authorList>
            <consortium name="The Broad Institute Genomics Platform"/>
            <consortium name="The Broad Institute Genome Sequencing Center for Infectious Disease"/>
            <person name="Wu L."/>
            <person name="Ma J."/>
        </authorList>
    </citation>
    <scope>NUCLEOTIDE SEQUENCE [LARGE SCALE GENOMIC DNA]</scope>
    <source>
        <strain evidence="5">JCM 14234</strain>
    </source>
</reference>
<dbReference type="Pfam" id="PF03713">
    <property type="entry name" value="DUF305"/>
    <property type="match status" value="1"/>
</dbReference>
<feature type="region of interest" description="Disordered" evidence="1">
    <location>
        <begin position="1"/>
        <end position="20"/>
    </location>
</feature>
<evidence type="ECO:0000259" key="3">
    <source>
        <dbReference type="Pfam" id="PF03713"/>
    </source>
</evidence>
<gene>
    <name evidence="4" type="ORF">GCM10010528_28880</name>
</gene>
<protein>
    <submittedName>
        <fullName evidence="4">DUF305 domain-containing protein</fullName>
    </submittedName>
</protein>
<evidence type="ECO:0000313" key="4">
    <source>
        <dbReference type="EMBL" id="GAA3047926.1"/>
    </source>
</evidence>
<organism evidence="4 5">
    <name type="scientific">Gordonia defluvii</name>
    <dbReference type="NCBI Taxonomy" id="283718"/>
    <lineage>
        <taxon>Bacteria</taxon>
        <taxon>Bacillati</taxon>
        <taxon>Actinomycetota</taxon>
        <taxon>Actinomycetes</taxon>
        <taxon>Mycobacteriales</taxon>
        <taxon>Gordoniaceae</taxon>
        <taxon>Gordonia</taxon>
    </lineage>
</organism>
<feature type="transmembrane region" description="Helical" evidence="2">
    <location>
        <begin position="26"/>
        <end position="47"/>
    </location>
</feature>
<dbReference type="PANTHER" id="PTHR36933">
    <property type="entry name" value="SLL0788 PROTEIN"/>
    <property type="match status" value="1"/>
</dbReference>